<dbReference type="Proteomes" id="UP001152747">
    <property type="component" value="Unassembled WGS sequence"/>
</dbReference>
<evidence type="ECO:0000256" key="1">
    <source>
        <dbReference type="SAM" id="MobiDB-lite"/>
    </source>
</evidence>
<accession>A0A9P1J6U4</accession>
<feature type="region of interest" description="Disordered" evidence="1">
    <location>
        <begin position="1"/>
        <end position="62"/>
    </location>
</feature>
<feature type="region of interest" description="Disordered" evidence="1">
    <location>
        <begin position="234"/>
        <end position="257"/>
    </location>
</feature>
<sequence>MSNDAEKAENESKNAPEPENPEAVPENREEEKEEAVNPTENQSASAEKGEEPKVPLNSPDAIAKSKNLQNLAVVAPFVTDNVSEVQNNEPEAPMEVEENVENSLDGPFSPTNSTDNEAEIPVQQEDVEDVAEAPEVEVEHELPPTYSEYLENENRQRAENLLQNPPNNDNSSFDRQFRPMPLPDDRQNHQYYEGIHFADPFVMSNPNPGMPFPNPSGEGSSGAHRVTLQENGTTVNQSNLNPPNPNPIPTPNPNTHLEYEQRPIASPRMENYIAQFSPNSKNVAYQVFGVRPRNPPVQVERPLYHLRHSENRAQANQANQANQNPYVQNNSAHNPQRHVPTPNPITGRITDPYRDFQRAQQMHQLNHPERYAPIGSNARRQRLPENPYEGMHFPDPHVHPNQYQQARALPGIIASPNTRAQYPELYREVPAIPNIPLHQRPIHPGTIYPAPNQLAHQQNSGFPHQQVVLGNHFENHHGFQISDVQIQASQHFQRVQNFVNSIPPQSPYRYDPFNMDNQNRHCRTCTCSKKVSRTRGNKQNSKNDRNPYDWPEN</sequence>
<feature type="compositionally biased region" description="Basic and acidic residues" evidence="1">
    <location>
        <begin position="1"/>
        <end position="16"/>
    </location>
</feature>
<evidence type="ECO:0000313" key="2">
    <source>
        <dbReference type="EMBL" id="CAI5456720.1"/>
    </source>
</evidence>
<reference evidence="2" key="1">
    <citation type="submission" date="2022-11" db="EMBL/GenBank/DDBJ databases">
        <authorList>
            <person name="Kikuchi T."/>
        </authorList>
    </citation>
    <scope>NUCLEOTIDE SEQUENCE</scope>
    <source>
        <strain evidence="2">PS1010</strain>
    </source>
</reference>
<feature type="compositionally biased region" description="Pro residues" evidence="1">
    <location>
        <begin position="242"/>
        <end position="252"/>
    </location>
</feature>
<name>A0A9P1J6U4_9PELO</name>
<keyword evidence="3" id="KW-1185">Reference proteome</keyword>
<evidence type="ECO:0000313" key="3">
    <source>
        <dbReference type="Proteomes" id="UP001152747"/>
    </source>
</evidence>
<organism evidence="2 3">
    <name type="scientific">Caenorhabditis angaria</name>
    <dbReference type="NCBI Taxonomy" id="860376"/>
    <lineage>
        <taxon>Eukaryota</taxon>
        <taxon>Metazoa</taxon>
        <taxon>Ecdysozoa</taxon>
        <taxon>Nematoda</taxon>
        <taxon>Chromadorea</taxon>
        <taxon>Rhabditida</taxon>
        <taxon>Rhabditina</taxon>
        <taxon>Rhabditomorpha</taxon>
        <taxon>Rhabditoidea</taxon>
        <taxon>Rhabditidae</taxon>
        <taxon>Peloderinae</taxon>
        <taxon>Caenorhabditis</taxon>
    </lineage>
</organism>
<feature type="region of interest" description="Disordered" evidence="1">
    <location>
        <begin position="316"/>
        <end position="344"/>
    </location>
</feature>
<feature type="region of interest" description="Disordered" evidence="1">
    <location>
        <begin position="82"/>
        <end position="121"/>
    </location>
</feature>
<dbReference type="EMBL" id="CANHGI010000006">
    <property type="protein sequence ID" value="CAI5456720.1"/>
    <property type="molecule type" value="Genomic_DNA"/>
</dbReference>
<feature type="compositionally biased region" description="Polar residues" evidence="1">
    <location>
        <begin position="325"/>
        <end position="334"/>
    </location>
</feature>
<feature type="region of interest" description="Disordered" evidence="1">
    <location>
        <begin position="529"/>
        <end position="553"/>
    </location>
</feature>
<dbReference type="AlphaFoldDB" id="A0A9P1J6U4"/>
<comment type="caution">
    <text evidence="2">The sequence shown here is derived from an EMBL/GenBank/DDBJ whole genome shotgun (WGS) entry which is preliminary data.</text>
</comment>
<gene>
    <name evidence="2" type="ORF">CAMP_LOCUS19357</name>
</gene>
<proteinExistence type="predicted"/>
<protein>
    <submittedName>
        <fullName evidence="2">Uncharacterized protein</fullName>
    </submittedName>
</protein>